<dbReference type="Gene3D" id="3.40.50.1820">
    <property type="entry name" value="alpha/beta hydrolase"/>
    <property type="match status" value="1"/>
</dbReference>
<evidence type="ECO:0000313" key="2">
    <source>
        <dbReference type="EMBL" id="MFC3962180.1"/>
    </source>
</evidence>
<keyword evidence="2" id="KW-0378">Hydrolase</keyword>
<dbReference type="RefSeq" id="WP_378611944.1">
    <property type="nucleotide sequence ID" value="NZ_JBHSAX010000009.1"/>
</dbReference>
<reference evidence="3" key="1">
    <citation type="journal article" date="2019" name="Int. J. Syst. Evol. Microbiol.">
        <title>The Global Catalogue of Microorganisms (GCM) 10K type strain sequencing project: providing services to taxonomists for standard genome sequencing and annotation.</title>
        <authorList>
            <consortium name="The Broad Institute Genomics Platform"/>
            <consortium name="The Broad Institute Genome Sequencing Center for Infectious Disease"/>
            <person name="Wu L."/>
            <person name="Ma J."/>
        </authorList>
    </citation>
    <scope>NUCLEOTIDE SEQUENCE [LARGE SCALE GENOMIC DNA]</scope>
    <source>
        <strain evidence="3">CGMCC 4.7330</strain>
    </source>
</reference>
<evidence type="ECO:0000313" key="3">
    <source>
        <dbReference type="Proteomes" id="UP001595696"/>
    </source>
</evidence>
<keyword evidence="3" id="KW-1185">Reference proteome</keyword>
<feature type="domain" description="AB hydrolase-1" evidence="1">
    <location>
        <begin position="23"/>
        <end position="231"/>
    </location>
</feature>
<dbReference type="GO" id="GO:0016787">
    <property type="term" value="F:hydrolase activity"/>
    <property type="evidence" value="ECO:0007669"/>
    <property type="project" value="UniProtKB-KW"/>
</dbReference>
<dbReference type="InterPro" id="IPR000073">
    <property type="entry name" value="AB_hydrolase_1"/>
</dbReference>
<dbReference type="PANTHER" id="PTHR43798">
    <property type="entry name" value="MONOACYLGLYCEROL LIPASE"/>
    <property type="match status" value="1"/>
</dbReference>
<dbReference type="Proteomes" id="UP001595696">
    <property type="component" value="Unassembled WGS sequence"/>
</dbReference>
<dbReference type="InterPro" id="IPR029058">
    <property type="entry name" value="AB_hydrolase_fold"/>
</dbReference>
<sequence>MVNIELGTVPTWFDVHGDGEPAVLLHGGFVDSRTFAPALPLLISRFQVHRMDRRGHGHTPDVPGPLSYAALAADLIAFLERVVGGPAHLVGHSDGANLALRVALDRPDLVRKLVLISGNYHADGILPGVLDGFEDESAMAYLATKHGEVSPDGEEHFPELARKVIELGRAEPEYTAEDLKAVTARTLVMAGDDDVIAAEHTLALYRAIPDAELAIVPGTSHLLVVEKPELVYGLVAGFLGTDPVPTRQPIRRAGG</sequence>
<evidence type="ECO:0000259" key="1">
    <source>
        <dbReference type="Pfam" id="PF12697"/>
    </source>
</evidence>
<protein>
    <submittedName>
        <fullName evidence="2">Alpha/beta fold hydrolase</fullName>
    </submittedName>
</protein>
<dbReference type="PRINTS" id="PR00111">
    <property type="entry name" value="ABHYDROLASE"/>
</dbReference>
<gene>
    <name evidence="2" type="ORF">ACFO0B_09315</name>
</gene>
<accession>A0ABV8DQE1</accession>
<dbReference type="SUPFAM" id="SSF53474">
    <property type="entry name" value="alpha/beta-Hydrolases"/>
    <property type="match status" value="1"/>
</dbReference>
<organism evidence="2 3">
    <name type="scientific">Nocardia jiangsuensis</name>
    <dbReference type="NCBI Taxonomy" id="1691563"/>
    <lineage>
        <taxon>Bacteria</taxon>
        <taxon>Bacillati</taxon>
        <taxon>Actinomycetota</taxon>
        <taxon>Actinomycetes</taxon>
        <taxon>Mycobacteriales</taxon>
        <taxon>Nocardiaceae</taxon>
        <taxon>Nocardia</taxon>
    </lineage>
</organism>
<dbReference type="InterPro" id="IPR050266">
    <property type="entry name" value="AB_hydrolase_sf"/>
</dbReference>
<dbReference type="EMBL" id="JBHSAX010000009">
    <property type="protein sequence ID" value="MFC3962180.1"/>
    <property type="molecule type" value="Genomic_DNA"/>
</dbReference>
<dbReference type="Pfam" id="PF12697">
    <property type="entry name" value="Abhydrolase_6"/>
    <property type="match status" value="1"/>
</dbReference>
<proteinExistence type="predicted"/>
<name>A0ABV8DQE1_9NOCA</name>
<comment type="caution">
    <text evidence="2">The sequence shown here is derived from an EMBL/GenBank/DDBJ whole genome shotgun (WGS) entry which is preliminary data.</text>
</comment>